<evidence type="ECO:0000313" key="2">
    <source>
        <dbReference type="Proteomes" id="UP001222800"/>
    </source>
</evidence>
<reference evidence="1 2" key="1">
    <citation type="submission" date="2023-03" db="EMBL/GenBank/DDBJ databases">
        <title>Complete genome sequence of Tepidibacter sp. SWIR-1, isolated from a deep-sea hydrothermal vent.</title>
        <authorList>
            <person name="Li X."/>
        </authorList>
    </citation>
    <scope>NUCLEOTIDE SEQUENCE [LARGE SCALE GENOMIC DNA]</scope>
    <source>
        <strain evidence="1 2">SWIR-1</strain>
    </source>
</reference>
<dbReference type="InterPro" id="IPR008593">
    <property type="entry name" value="Dam_MeTrfase"/>
</dbReference>
<organism evidence="1 2">
    <name type="scientific">Tepidibacter hydrothermalis</name>
    <dbReference type="NCBI Taxonomy" id="3036126"/>
    <lineage>
        <taxon>Bacteria</taxon>
        <taxon>Bacillati</taxon>
        <taxon>Bacillota</taxon>
        <taxon>Clostridia</taxon>
        <taxon>Peptostreptococcales</taxon>
        <taxon>Peptostreptococcaceae</taxon>
        <taxon>Tepidibacter</taxon>
    </lineage>
</organism>
<protein>
    <submittedName>
        <fullName evidence="1">DNA N-6-adenine-methyltransferase</fullName>
    </submittedName>
</protein>
<dbReference type="PROSITE" id="PS00092">
    <property type="entry name" value="N6_MTASE"/>
    <property type="match status" value="1"/>
</dbReference>
<keyword evidence="2" id="KW-1185">Reference proteome</keyword>
<dbReference type="RefSeq" id="WP_277734545.1">
    <property type="nucleotide sequence ID" value="NZ_CP120733.1"/>
</dbReference>
<sequence length="89" mass="10341">MNNDVIFSSKSNEWATPQDLFDKLNEEFKFTLDPCATHENAKCGKYYTIEEDGLKQSWKGEIVFCNPPYGREISQWVEKSYKESVRGGH</sequence>
<proteinExistence type="predicted"/>
<dbReference type="Proteomes" id="UP001222800">
    <property type="component" value="Chromosome"/>
</dbReference>
<dbReference type="EMBL" id="CP120733">
    <property type="protein sequence ID" value="WFD12231.1"/>
    <property type="molecule type" value="Genomic_DNA"/>
</dbReference>
<name>A0ABY8EH13_9FIRM</name>
<evidence type="ECO:0000313" key="1">
    <source>
        <dbReference type="EMBL" id="WFD12231.1"/>
    </source>
</evidence>
<accession>A0ABY8EH13</accession>
<dbReference type="Pfam" id="PF05869">
    <property type="entry name" value="Dam"/>
    <property type="match status" value="1"/>
</dbReference>
<dbReference type="InterPro" id="IPR002052">
    <property type="entry name" value="DNA_methylase_N6_adenine_CS"/>
</dbReference>
<gene>
    <name evidence="1" type="ORF">P4S50_09140</name>
</gene>